<dbReference type="GO" id="GO:0009253">
    <property type="term" value="P:peptidoglycan catabolic process"/>
    <property type="evidence" value="ECO:0007669"/>
    <property type="project" value="InterPro"/>
</dbReference>
<organism evidence="7 8">
    <name type="scientific">Candidatus Tanganyikabacteria bacterium</name>
    <dbReference type="NCBI Taxonomy" id="2961651"/>
    <lineage>
        <taxon>Bacteria</taxon>
        <taxon>Bacillati</taxon>
        <taxon>Candidatus Sericytochromatia</taxon>
        <taxon>Candidatus Tanganyikabacteria</taxon>
    </lineage>
</organism>
<keyword evidence="4" id="KW-0961">Cell wall biogenesis/degradation</keyword>
<evidence type="ECO:0000259" key="6">
    <source>
        <dbReference type="SMART" id="SM00644"/>
    </source>
</evidence>
<dbReference type="GO" id="GO:0008745">
    <property type="term" value="F:N-acetylmuramoyl-L-alanine amidase activity"/>
    <property type="evidence" value="ECO:0007669"/>
    <property type="project" value="UniProtKB-EC"/>
</dbReference>
<dbReference type="SMART" id="SM00644">
    <property type="entry name" value="Ami_2"/>
    <property type="match status" value="1"/>
</dbReference>
<dbReference type="AlphaFoldDB" id="A0A937X6E2"/>
<dbReference type="CDD" id="cd00118">
    <property type="entry name" value="LysM"/>
    <property type="match status" value="1"/>
</dbReference>
<dbReference type="Pfam" id="PF01510">
    <property type="entry name" value="Amidase_2"/>
    <property type="match status" value="1"/>
</dbReference>
<dbReference type="Proteomes" id="UP000703893">
    <property type="component" value="Unassembled WGS sequence"/>
</dbReference>
<evidence type="ECO:0000256" key="5">
    <source>
        <dbReference type="SAM" id="MobiDB-lite"/>
    </source>
</evidence>
<evidence type="ECO:0000256" key="2">
    <source>
        <dbReference type="ARBA" id="ARBA00011901"/>
    </source>
</evidence>
<feature type="domain" description="N-acetylmuramoyl-L-alanine amidase" evidence="6">
    <location>
        <begin position="19"/>
        <end position="160"/>
    </location>
</feature>
<feature type="region of interest" description="Disordered" evidence="5">
    <location>
        <begin position="1"/>
        <end position="23"/>
    </location>
</feature>
<dbReference type="InterPro" id="IPR036505">
    <property type="entry name" value="Amidase/PGRP_sf"/>
</dbReference>
<comment type="catalytic activity">
    <reaction evidence="1">
        <text>Hydrolyzes the link between N-acetylmuramoyl residues and L-amino acid residues in certain cell-wall glycopeptides.</text>
        <dbReference type="EC" id="3.5.1.28"/>
    </reaction>
</comment>
<sequence>MAVRAKADLPEPPTEWIPSPNFNDRPGSDLIDTVVWHHTACRSDARATARYFQNPASQVSSHYIVDRTGYIVRCVPDAKRSWHAGRSEFAGEPNVNHYSIGIEISNVGDNLDPYPNAQVEAIVRLTAWLCKTYDIPISRITRHRDVAIPHGRKNDTSDNYPLAYAINGVKALLAGEELPPRLEPQVPPGYDPRTKSYVVRPGDTWEEISDGELDNPLRADEVRALNPQVKHLKAGVKLNLPTDYDLFFKLHGH</sequence>
<reference evidence="7 8" key="1">
    <citation type="submission" date="2019-03" db="EMBL/GenBank/DDBJ databases">
        <title>Lake Tanganyika Metagenome-Assembled Genomes (MAGs).</title>
        <authorList>
            <person name="Tran P."/>
        </authorList>
    </citation>
    <scope>NUCLEOTIDE SEQUENCE [LARGE SCALE GENOMIC DNA]</scope>
    <source>
        <strain evidence="7">K_DeepCast_65m_m2_236</strain>
    </source>
</reference>
<evidence type="ECO:0000256" key="1">
    <source>
        <dbReference type="ARBA" id="ARBA00001561"/>
    </source>
</evidence>
<evidence type="ECO:0000256" key="3">
    <source>
        <dbReference type="ARBA" id="ARBA00022801"/>
    </source>
</evidence>
<dbReference type="PANTHER" id="PTHR30417">
    <property type="entry name" value="N-ACETYLMURAMOYL-L-ALANINE AMIDASE AMID"/>
    <property type="match status" value="1"/>
</dbReference>
<evidence type="ECO:0000313" key="7">
    <source>
        <dbReference type="EMBL" id="MBM3275185.1"/>
    </source>
</evidence>
<gene>
    <name evidence="7" type="ORF">FJZ00_08520</name>
</gene>
<dbReference type="InterPro" id="IPR002502">
    <property type="entry name" value="Amidase_domain"/>
</dbReference>
<protein>
    <recommendedName>
        <fullName evidence="2">N-acetylmuramoyl-L-alanine amidase</fullName>
        <ecNumber evidence="2">3.5.1.28</ecNumber>
    </recommendedName>
</protein>
<dbReference type="EC" id="3.5.1.28" evidence="2"/>
<keyword evidence="3" id="KW-0378">Hydrolase</keyword>
<dbReference type="PANTHER" id="PTHR30417:SF1">
    <property type="entry name" value="N-ACETYLMURAMOYL-L-ALANINE AMIDASE AMID"/>
    <property type="match status" value="1"/>
</dbReference>
<dbReference type="GO" id="GO:0009254">
    <property type="term" value="P:peptidoglycan turnover"/>
    <property type="evidence" value="ECO:0007669"/>
    <property type="project" value="TreeGrafter"/>
</dbReference>
<evidence type="ECO:0000256" key="4">
    <source>
        <dbReference type="ARBA" id="ARBA00023316"/>
    </source>
</evidence>
<dbReference type="SUPFAM" id="SSF55846">
    <property type="entry name" value="N-acetylmuramoyl-L-alanine amidase-like"/>
    <property type="match status" value="1"/>
</dbReference>
<dbReference type="InterPro" id="IPR051206">
    <property type="entry name" value="NAMLAA_amidase_2"/>
</dbReference>
<evidence type="ECO:0000313" key="8">
    <source>
        <dbReference type="Proteomes" id="UP000703893"/>
    </source>
</evidence>
<dbReference type="EMBL" id="VGJX01000478">
    <property type="protein sequence ID" value="MBM3275185.1"/>
    <property type="molecule type" value="Genomic_DNA"/>
</dbReference>
<comment type="caution">
    <text evidence="7">The sequence shown here is derived from an EMBL/GenBank/DDBJ whole genome shotgun (WGS) entry which is preliminary data.</text>
</comment>
<accession>A0A937X6E2</accession>
<name>A0A937X6E2_9BACT</name>
<proteinExistence type="predicted"/>
<dbReference type="Gene3D" id="3.40.80.10">
    <property type="entry name" value="Peptidoglycan recognition protein-like"/>
    <property type="match status" value="1"/>
</dbReference>
<dbReference type="InterPro" id="IPR018392">
    <property type="entry name" value="LysM"/>
</dbReference>
<dbReference type="CDD" id="cd06583">
    <property type="entry name" value="PGRP"/>
    <property type="match status" value="1"/>
</dbReference>
<dbReference type="GO" id="GO:0071555">
    <property type="term" value="P:cell wall organization"/>
    <property type="evidence" value="ECO:0007669"/>
    <property type="project" value="UniProtKB-KW"/>
</dbReference>